<feature type="transmembrane region" description="Helical" evidence="10">
    <location>
        <begin position="270"/>
        <end position="293"/>
    </location>
</feature>
<feature type="transmembrane region" description="Helical" evidence="10">
    <location>
        <begin position="115"/>
        <end position="136"/>
    </location>
</feature>
<accession>A0A166TCL3</accession>
<dbReference type="GO" id="GO:0005886">
    <property type="term" value="C:plasma membrane"/>
    <property type="evidence" value="ECO:0007669"/>
    <property type="project" value="TreeGrafter"/>
</dbReference>
<evidence type="ECO:0000256" key="2">
    <source>
        <dbReference type="ARBA" id="ARBA00011085"/>
    </source>
</evidence>
<name>A0A166TCL3_9AGAM</name>
<evidence type="ECO:0000256" key="1">
    <source>
        <dbReference type="ARBA" id="ARBA00004141"/>
    </source>
</evidence>
<keyword evidence="9" id="KW-0807">Transducer</keyword>
<proteinExistence type="inferred from homology"/>
<sequence>MSSGEVLNRLITVFSLISFILVLIPLPFHIKMKNTPSCIYIFWVALASFNQFINAIIWNGNTVDWAPVWCDISSRIIIAVNVALPAAALCVMRHFHNILTLRASQRSNAQKRREFYVNLAIGVGLPILSLPSYYIVQVCRYAIFENIGCLNATTNAALAVPFQAAWPLCIGVATSVYCVLIMRTCANNYAEVRQYLHMASTKQYIRLTVLAILSIFATVPLSLLIIISDLAPQNLRPWLGWAVEHSEWEVIMVASYAQWGARWLLQASRWFNTLCAFSFFAFFGFADEVWAGYGRAFRAASRKVLSWASWVRGKFSKPKLAEHSALIQSDKGPSDLPIYHSSQATQHNLASAFSLDASFVSFDSAFSLEEKYPWVANSSIGTLPASPLSLHEYSVPRGVPSHTATYHLVSPEDSMQAF</sequence>
<feature type="transmembrane region" description="Helical" evidence="10">
    <location>
        <begin position="207"/>
        <end position="227"/>
    </location>
</feature>
<evidence type="ECO:0000256" key="7">
    <source>
        <dbReference type="ARBA" id="ARBA00023136"/>
    </source>
</evidence>
<dbReference type="STRING" id="436010.A0A166TCL3"/>
<gene>
    <name evidence="11" type="ORF">FIBSPDRAFT_814759</name>
</gene>
<keyword evidence="3" id="KW-0589">Pheromone response</keyword>
<feature type="transmembrane region" description="Helical" evidence="10">
    <location>
        <begin position="72"/>
        <end position="95"/>
    </location>
</feature>
<dbReference type="GO" id="GO:0000750">
    <property type="term" value="P:pheromone-dependent signal transduction involved in conjugation with cellular fusion"/>
    <property type="evidence" value="ECO:0007669"/>
    <property type="project" value="TreeGrafter"/>
</dbReference>
<evidence type="ECO:0000256" key="8">
    <source>
        <dbReference type="ARBA" id="ARBA00023170"/>
    </source>
</evidence>
<keyword evidence="5 10" id="KW-1133">Transmembrane helix</keyword>
<dbReference type="Pfam" id="PF02076">
    <property type="entry name" value="STE3"/>
    <property type="match status" value="1"/>
</dbReference>
<dbReference type="InterPro" id="IPR001499">
    <property type="entry name" value="GPCR_STE3"/>
</dbReference>
<dbReference type="PANTHER" id="PTHR28097:SF1">
    <property type="entry name" value="PHEROMONE A FACTOR RECEPTOR"/>
    <property type="match status" value="1"/>
</dbReference>
<keyword evidence="6" id="KW-0297">G-protein coupled receptor</keyword>
<keyword evidence="12" id="KW-1185">Reference proteome</keyword>
<dbReference type="OrthoDB" id="2874149at2759"/>
<evidence type="ECO:0000256" key="6">
    <source>
        <dbReference type="ARBA" id="ARBA00023040"/>
    </source>
</evidence>
<keyword evidence="8" id="KW-0675">Receptor</keyword>
<evidence type="ECO:0000256" key="4">
    <source>
        <dbReference type="ARBA" id="ARBA00022692"/>
    </source>
</evidence>
<organism evidence="11 12">
    <name type="scientific">Athelia psychrophila</name>
    <dbReference type="NCBI Taxonomy" id="1759441"/>
    <lineage>
        <taxon>Eukaryota</taxon>
        <taxon>Fungi</taxon>
        <taxon>Dikarya</taxon>
        <taxon>Basidiomycota</taxon>
        <taxon>Agaricomycotina</taxon>
        <taxon>Agaricomycetes</taxon>
        <taxon>Agaricomycetidae</taxon>
        <taxon>Atheliales</taxon>
        <taxon>Atheliaceae</taxon>
        <taxon>Athelia</taxon>
    </lineage>
</organism>
<evidence type="ECO:0000256" key="5">
    <source>
        <dbReference type="ARBA" id="ARBA00022989"/>
    </source>
</evidence>
<evidence type="ECO:0000256" key="9">
    <source>
        <dbReference type="ARBA" id="ARBA00023224"/>
    </source>
</evidence>
<protein>
    <submittedName>
        <fullName evidence="11">STE3-domain-containing protein</fullName>
    </submittedName>
</protein>
<dbReference type="Proteomes" id="UP000076532">
    <property type="component" value="Unassembled WGS sequence"/>
</dbReference>
<dbReference type="PANTHER" id="PTHR28097">
    <property type="entry name" value="PHEROMONE A FACTOR RECEPTOR"/>
    <property type="match status" value="1"/>
</dbReference>
<evidence type="ECO:0000256" key="10">
    <source>
        <dbReference type="SAM" id="Phobius"/>
    </source>
</evidence>
<keyword evidence="7 10" id="KW-0472">Membrane</keyword>
<keyword evidence="4 10" id="KW-0812">Transmembrane</keyword>
<dbReference type="CDD" id="cd14966">
    <property type="entry name" value="7tmD_STE3"/>
    <property type="match status" value="1"/>
</dbReference>
<dbReference type="AlphaFoldDB" id="A0A166TCL3"/>
<feature type="transmembrane region" description="Helical" evidence="10">
    <location>
        <begin position="38"/>
        <end position="60"/>
    </location>
</feature>
<dbReference type="GO" id="GO:0004932">
    <property type="term" value="F:mating-type factor pheromone receptor activity"/>
    <property type="evidence" value="ECO:0007669"/>
    <property type="project" value="InterPro"/>
</dbReference>
<comment type="subcellular location">
    <subcellularLocation>
        <location evidence="1">Membrane</location>
        <topology evidence="1">Multi-pass membrane protein</topology>
    </subcellularLocation>
</comment>
<evidence type="ECO:0000256" key="3">
    <source>
        <dbReference type="ARBA" id="ARBA00022507"/>
    </source>
</evidence>
<feature type="transmembrane region" description="Helical" evidence="10">
    <location>
        <begin position="6"/>
        <end position="26"/>
    </location>
</feature>
<evidence type="ECO:0000313" key="11">
    <source>
        <dbReference type="EMBL" id="KZP30471.1"/>
    </source>
</evidence>
<dbReference type="EMBL" id="KV417493">
    <property type="protein sequence ID" value="KZP30471.1"/>
    <property type="molecule type" value="Genomic_DNA"/>
</dbReference>
<comment type="similarity">
    <text evidence="2">Belongs to the G-protein coupled receptor 4 family.</text>
</comment>
<reference evidence="11 12" key="1">
    <citation type="journal article" date="2016" name="Mol. Biol. Evol.">
        <title>Comparative Genomics of Early-Diverging Mushroom-Forming Fungi Provides Insights into the Origins of Lignocellulose Decay Capabilities.</title>
        <authorList>
            <person name="Nagy L.G."/>
            <person name="Riley R."/>
            <person name="Tritt A."/>
            <person name="Adam C."/>
            <person name="Daum C."/>
            <person name="Floudas D."/>
            <person name="Sun H."/>
            <person name="Yadav J.S."/>
            <person name="Pangilinan J."/>
            <person name="Larsson K.H."/>
            <person name="Matsuura K."/>
            <person name="Barry K."/>
            <person name="Labutti K."/>
            <person name="Kuo R."/>
            <person name="Ohm R.A."/>
            <person name="Bhattacharya S.S."/>
            <person name="Shirouzu T."/>
            <person name="Yoshinaga Y."/>
            <person name="Martin F.M."/>
            <person name="Grigoriev I.V."/>
            <person name="Hibbett D.S."/>
        </authorList>
    </citation>
    <scope>NUCLEOTIDE SEQUENCE [LARGE SCALE GENOMIC DNA]</scope>
    <source>
        <strain evidence="11 12">CBS 109695</strain>
    </source>
</reference>
<dbReference type="PRINTS" id="PR00899">
    <property type="entry name" value="GPCRSTE3"/>
</dbReference>
<feature type="transmembrane region" description="Helical" evidence="10">
    <location>
        <begin position="164"/>
        <end position="186"/>
    </location>
</feature>
<evidence type="ECO:0000313" key="12">
    <source>
        <dbReference type="Proteomes" id="UP000076532"/>
    </source>
</evidence>